<organism evidence="1 2">
    <name type="scientific">Claviceps pusilla</name>
    <dbReference type="NCBI Taxonomy" id="123648"/>
    <lineage>
        <taxon>Eukaryota</taxon>
        <taxon>Fungi</taxon>
        <taxon>Dikarya</taxon>
        <taxon>Ascomycota</taxon>
        <taxon>Pezizomycotina</taxon>
        <taxon>Sordariomycetes</taxon>
        <taxon>Hypocreomycetidae</taxon>
        <taxon>Hypocreales</taxon>
        <taxon>Clavicipitaceae</taxon>
        <taxon>Claviceps</taxon>
    </lineage>
</organism>
<gene>
    <name evidence="1" type="ORF">E4U43_002312</name>
</gene>
<keyword evidence="2" id="KW-1185">Reference proteome</keyword>
<name>A0A9P7NGT1_9HYPO</name>
<evidence type="ECO:0000313" key="2">
    <source>
        <dbReference type="Proteomes" id="UP000748025"/>
    </source>
</evidence>
<accession>A0A9P7NGT1</accession>
<dbReference type="Proteomes" id="UP000748025">
    <property type="component" value="Unassembled WGS sequence"/>
</dbReference>
<dbReference type="AlphaFoldDB" id="A0A9P7NGT1"/>
<sequence length="113" mass="11996">MAGVGVLQAVAYLVDIHIEISMFAQKAQVHPCHATGPDCLTLISDGGSSQATAVTVIMSYWLVVLELLPVIGRDWPRLAAIDPAGLFPWQGDPFRVRIVPELGSGEKSTGAKA</sequence>
<evidence type="ECO:0000313" key="1">
    <source>
        <dbReference type="EMBL" id="KAG6017093.1"/>
    </source>
</evidence>
<reference evidence="1" key="1">
    <citation type="journal article" date="2020" name="bioRxiv">
        <title>Whole genome comparisons of ergot fungi reveals the divergence and evolution of species within the genus Claviceps are the result of varying mechanisms driving genome evolution and host range expansion.</title>
        <authorList>
            <person name="Wyka S.A."/>
            <person name="Mondo S.J."/>
            <person name="Liu M."/>
            <person name="Dettman J."/>
            <person name="Nalam V."/>
            <person name="Broders K.D."/>
        </authorList>
    </citation>
    <scope>NUCLEOTIDE SEQUENCE</scope>
    <source>
        <strain evidence="1">CCC 602</strain>
    </source>
</reference>
<proteinExistence type="predicted"/>
<comment type="caution">
    <text evidence="1">The sequence shown here is derived from an EMBL/GenBank/DDBJ whole genome shotgun (WGS) entry which is preliminary data.</text>
</comment>
<protein>
    <submittedName>
        <fullName evidence="1">Uncharacterized protein</fullName>
    </submittedName>
</protein>
<dbReference type="EMBL" id="SRPW01000180">
    <property type="protein sequence ID" value="KAG6017093.1"/>
    <property type="molecule type" value="Genomic_DNA"/>
</dbReference>